<keyword evidence="5" id="KW-0732">Signal</keyword>
<evidence type="ECO:0000313" key="7">
    <source>
        <dbReference type="Proteomes" id="UP001627154"/>
    </source>
</evidence>
<comment type="subcellular location">
    <subcellularLocation>
        <location evidence="1">Secreted</location>
    </subcellularLocation>
</comment>
<comment type="similarity">
    <text evidence="2">Belongs to the arthropod PDH family.</text>
</comment>
<evidence type="ECO:0000256" key="5">
    <source>
        <dbReference type="SAM" id="SignalP"/>
    </source>
</evidence>
<feature type="signal peptide" evidence="5">
    <location>
        <begin position="1"/>
        <end position="23"/>
    </location>
</feature>
<name>A0ABD2W376_9HYME</name>
<protein>
    <submittedName>
        <fullName evidence="6">Uncharacterized protein</fullName>
    </submittedName>
</protein>
<dbReference type="Proteomes" id="UP001627154">
    <property type="component" value="Unassembled WGS sequence"/>
</dbReference>
<evidence type="ECO:0000256" key="1">
    <source>
        <dbReference type="ARBA" id="ARBA00004613"/>
    </source>
</evidence>
<comment type="caution">
    <text evidence="6">The sequence shown here is derived from an EMBL/GenBank/DDBJ whole genome shotgun (WGS) entry which is preliminary data.</text>
</comment>
<dbReference type="AlphaFoldDB" id="A0ABD2W376"/>
<sequence>MHSEISKIIKIFIILGVIYCTSASMEDPSNTLSIPNEYYGRQLDFDLLTRLLTMPPRLCHSKRNSELINSLLGLPKNMNNAGK</sequence>
<evidence type="ECO:0000313" key="6">
    <source>
        <dbReference type="EMBL" id="KAL3387584.1"/>
    </source>
</evidence>
<proteinExistence type="inferred from homology"/>
<gene>
    <name evidence="6" type="ORF">TKK_016725</name>
</gene>
<dbReference type="EMBL" id="JBJJXI010000136">
    <property type="protein sequence ID" value="KAL3387584.1"/>
    <property type="molecule type" value="Genomic_DNA"/>
</dbReference>
<reference evidence="6 7" key="1">
    <citation type="journal article" date="2024" name="bioRxiv">
        <title>A reference genome for Trichogramma kaykai: A tiny desert-dwelling parasitoid wasp with competing sex-ratio distorters.</title>
        <authorList>
            <person name="Culotta J."/>
            <person name="Lindsey A.R."/>
        </authorList>
    </citation>
    <scope>NUCLEOTIDE SEQUENCE [LARGE SCALE GENOMIC DNA]</scope>
    <source>
        <strain evidence="6 7">KSX58</strain>
    </source>
</reference>
<keyword evidence="4" id="KW-0027">Amidation</keyword>
<dbReference type="Pfam" id="PF06324">
    <property type="entry name" value="Pigment_DH"/>
    <property type="match status" value="1"/>
</dbReference>
<keyword evidence="3" id="KW-0964">Secreted</keyword>
<dbReference type="GO" id="GO:0005576">
    <property type="term" value="C:extracellular region"/>
    <property type="evidence" value="ECO:0007669"/>
    <property type="project" value="UniProtKB-SubCell"/>
</dbReference>
<feature type="chain" id="PRO_5044819942" evidence="5">
    <location>
        <begin position="24"/>
        <end position="83"/>
    </location>
</feature>
<keyword evidence="7" id="KW-1185">Reference proteome</keyword>
<evidence type="ECO:0000256" key="2">
    <source>
        <dbReference type="ARBA" id="ARBA00010172"/>
    </source>
</evidence>
<evidence type="ECO:0000256" key="3">
    <source>
        <dbReference type="ARBA" id="ARBA00022525"/>
    </source>
</evidence>
<dbReference type="InterPro" id="IPR009396">
    <property type="entry name" value="Pigment_DH"/>
</dbReference>
<evidence type="ECO:0000256" key="4">
    <source>
        <dbReference type="ARBA" id="ARBA00022815"/>
    </source>
</evidence>
<organism evidence="6 7">
    <name type="scientific">Trichogramma kaykai</name>
    <dbReference type="NCBI Taxonomy" id="54128"/>
    <lineage>
        <taxon>Eukaryota</taxon>
        <taxon>Metazoa</taxon>
        <taxon>Ecdysozoa</taxon>
        <taxon>Arthropoda</taxon>
        <taxon>Hexapoda</taxon>
        <taxon>Insecta</taxon>
        <taxon>Pterygota</taxon>
        <taxon>Neoptera</taxon>
        <taxon>Endopterygota</taxon>
        <taxon>Hymenoptera</taxon>
        <taxon>Apocrita</taxon>
        <taxon>Proctotrupomorpha</taxon>
        <taxon>Chalcidoidea</taxon>
        <taxon>Trichogrammatidae</taxon>
        <taxon>Trichogramma</taxon>
    </lineage>
</organism>
<accession>A0ABD2W376</accession>